<reference evidence="1" key="1">
    <citation type="journal article" date="2021" name="Proc. Natl. Acad. Sci. U.S.A.">
        <title>A Catalog of Tens of Thousands of Viruses from Human Metagenomes Reveals Hidden Associations with Chronic Diseases.</title>
        <authorList>
            <person name="Tisza M.J."/>
            <person name="Buck C.B."/>
        </authorList>
    </citation>
    <scope>NUCLEOTIDE SEQUENCE</scope>
    <source>
        <strain evidence="1">CtXBg1</strain>
    </source>
</reference>
<protein>
    <submittedName>
        <fullName evidence="1">Essential protein Yae1, N terminal</fullName>
    </submittedName>
</protein>
<name>A0A8S5SR48_9CAUD</name>
<proteinExistence type="predicted"/>
<evidence type="ECO:0000313" key="1">
    <source>
        <dbReference type="EMBL" id="DAF53465.1"/>
    </source>
</evidence>
<sequence length="60" mass="6844">MTTEKDETKGAYEEGYKAGAKAAKESAYARGYQAGYNDVIQREIQSHQSYFKRYVLEANK</sequence>
<accession>A0A8S5SR48</accession>
<dbReference type="EMBL" id="BK032653">
    <property type="protein sequence ID" value="DAF53465.1"/>
    <property type="molecule type" value="Genomic_DNA"/>
</dbReference>
<organism evidence="1">
    <name type="scientific">Podoviridae sp. ctXBg1</name>
    <dbReference type="NCBI Taxonomy" id="2827739"/>
    <lineage>
        <taxon>Viruses</taxon>
        <taxon>Duplodnaviria</taxon>
        <taxon>Heunggongvirae</taxon>
        <taxon>Uroviricota</taxon>
        <taxon>Caudoviricetes</taxon>
    </lineage>
</organism>